<accession>A0A1H0TXU2</accession>
<organism evidence="2 3">
    <name type="scientific">Desulforhopalus singaporensis</name>
    <dbReference type="NCBI Taxonomy" id="91360"/>
    <lineage>
        <taxon>Bacteria</taxon>
        <taxon>Pseudomonadati</taxon>
        <taxon>Thermodesulfobacteriota</taxon>
        <taxon>Desulfobulbia</taxon>
        <taxon>Desulfobulbales</taxon>
        <taxon>Desulfocapsaceae</taxon>
        <taxon>Desulforhopalus</taxon>
    </lineage>
</organism>
<dbReference type="Pfam" id="PF13692">
    <property type="entry name" value="Glyco_trans_1_4"/>
    <property type="match status" value="1"/>
</dbReference>
<sequence length="829" mass="93667">MCGSLKKMKKVVKDMLSSSLRFPLAVAKLRRLLAPAEKKDTQEQEALIEKDTEIIRSSGLFDVNYYLAAYPDVARSGIDPIYHFVVHGWLEGRDPSPDFSTKYYLGRYADVKEAGINPFLHYVSFGQYEGRHGSLESEQVFTGQLIPFWRYFPELDREDLSIDKIQLDVLYQSGKLCRHSIHVAILNGQLAFQKYEHPDISIIIPVHNQIDYTLQCIASIKNNVSPAVTYEVVVVDDASTDGTADMLQTIDGLRLIVNDNNLGFVGSCNNGAMAAKGNYLVFLNNDTIVLPGWLENLRKTFATIPGTGLCGSMLLYPNGLLQEAGGIIWKDGSGWNYGNRDKPYQPKYLFARDVDYCSGASIMVPRALFDELGRFDEIYSPGYYEDTDLAFKVREKGLRTVYQPFSRIVHFEGMTAGTDLNSGMKKYQLVNQEKFVKRWSEVLSGHDNPEDRTYYFQDRLAKNHVLVIDASTPTPDQDSGSNDTVIHMDFLQQAGFRVSFVPGANMLQFGKYTEDLQQRGIECIYSPDYYSLDNYLEREGWRYDLVWVYRWTMLDKYLADIEKYCPRAKVVFDTVDLHYLRQEREAKLRDDEKLRAVAEKVKTRELELMKEVDTTIVISEEEKNLLDRQEQVDNVVVLPMCRTIPGRVNKYSERGRNIVFIGGFQHSPNVDAVLYFVEHVWPVIYSKVPEATFLVAGSKAKEFLPPISADGVKVLGFVEDLTKLLENCVMTIAPLRFGAGVKGKTLSSLSHGVPTVLSSVAIEGTDIVPGKHCLLADTPAEYAAAVCTLLEDEQKWYDLSDAGLGLMNESYSMGKVQKKFTEILSGLGF</sequence>
<proteinExistence type="predicted"/>
<dbReference type="SUPFAM" id="SSF53756">
    <property type="entry name" value="UDP-Glycosyltransferase/glycogen phosphorylase"/>
    <property type="match status" value="1"/>
</dbReference>
<dbReference type="EMBL" id="FNJI01000027">
    <property type="protein sequence ID" value="SDP58518.1"/>
    <property type="molecule type" value="Genomic_DNA"/>
</dbReference>
<dbReference type="CDD" id="cd03801">
    <property type="entry name" value="GT4_PimA-like"/>
    <property type="match status" value="1"/>
</dbReference>
<protein>
    <submittedName>
        <fullName evidence="2">Glycosyltransferase, GT2 family</fullName>
    </submittedName>
</protein>
<keyword evidence="3" id="KW-1185">Reference proteome</keyword>
<dbReference type="InterPro" id="IPR029044">
    <property type="entry name" value="Nucleotide-diphossugar_trans"/>
</dbReference>
<dbReference type="Gene3D" id="3.90.550.10">
    <property type="entry name" value="Spore Coat Polysaccharide Biosynthesis Protein SpsA, Chain A"/>
    <property type="match status" value="1"/>
</dbReference>
<name>A0A1H0TXU2_9BACT</name>
<dbReference type="CDD" id="cd04186">
    <property type="entry name" value="GT_2_like_c"/>
    <property type="match status" value="1"/>
</dbReference>
<dbReference type="InterPro" id="IPR001173">
    <property type="entry name" value="Glyco_trans_2-like"/>
</dbReference>
<dbReference type="GO" id="GO:0016740">
    <property type="term" value="F:transferase activity"/>
    <property type="evidence" value="ECO:0007669"/>
    <property type="project" value="UniProtKB-KW"/>
</dbReference>
<evidence type="ECO:0000313" key="2">
    <source>
        <dbReference type="EMBL" id="SDP58518.1"/>
    </source>
</evidence>
<gene>
    <name evidence="2" type="ORF">SAMN05660330_03273</name>
</gene>
<dbReference type="Pfam" id="PF00535">
    <property type="entry name" value="Glycos_transf_2"/>
    <property type="match status" value="1"/>
</dbReference>
<reference evidence="2 3" key="1">
    <citation type="submission" date="2016-10" db="EMBL/GenBank/DDBJ databases">
        <authorList>
            <person name="de Groot N.N."/>
        </authorList>
    </citation>
    <scope>NUCLEOTIDE SEQUENCE [LARGE SCALE GENOMIC DNA]</scope>
    <source>
        <strain evidence="2 3">DSM 12130</strain>
    </source>
</reference>
<dbReference type="SUPFAM" id="SSF53448">
    <property type="entry name" value="Nucleotide-diphospho-sugar transferases"/>
    <property type="match status" value="1"/>
</dbReference>
<feature type="domain" description="Glycosyltransferase 2-like" evidence="1">
    <location>
        <begin position="201"/>
        <end position="371"/>
    </location>
</feature>
<dbReference type="Proteomes" id="UP000199073">
    <property type="component" value="Unassembled WGS sequence"/>
</dbReference>
<dbReference type="PANTHER" id="PTHR43179:SF7">
    <property type="entry name" value="RHAMNOSYLTRANSFERASE WBBL"/>
    <property type="match status" value="1"/>
</dbReference>
<evidence type="ECO:0000313" key="3">
    <source>
        <dbReference type="Proteomes" id="UP000199073"/>
    </source>
</evidence>
<dbReference type="OrthoDB" id="9807209at2"/>
<dbReference type="Gene3D" id="3.40.50.2000">
    <property type="entry name" value="Glycogen Phosphorylase B"/>
    <property type="match status" value="1"/>
</dbReference>
<evidence type="ECO:0000259" key="1">
    <source>
        <dbReference type="Pfam" id="PF00535"/>
    </source>
</evidence>
<keyword evidence="2" id="KW-0808">Transferase</keyword>
<dbReference type="STRING" id="91360.SAMN05660330_03273"/>
<dbReference type="PANTHER" id="PTHR43179">
    <property type="entry name" value="RHAMNOSYLTRANSFERASE WBBL"/>
    <property type="match status" value="1"/>
</dbReference>
<dbReference type="AlphaFoldDB" id="A0A1H0TXU2"/>